<feature type="compositionally biased region" description="Pro residues" evidence="1">
    <location>
        <begin position="177"/>
        <end position="186"/>
    </location>
</feature>
<evidence type="ECO:0000256" key="1">
    <source>
        <dbReference type="SAM" id="MobiDB-lite"/>
    </source>
</evidence>
<evidence type="ECO:0000313" key="4">
    <source>
        <dbReference type="Proteomes" id="UP000287394"/>
    </source>
</evidence>
<dbReference type="Pfam" id="PF18921">
    <property type="entry name" value="Cyanophycin_syn"/>
    <property type="match status" value="1"/>
</dbReference>
<sequence>MKITEIIFYSTNRAKLVVEIPETDAYTTSEAPRIPRILFKLFPHMATQRCYNDGGYSFRREAQATEIPHLLEHLILEIQDQVRRGVGTPFAGETHWNWTIDPRGRFYVTVDYDNELVALGAIRLAERVINALDSKEIAQVDMPREIGRLRELAKLSRRFIPTATRERWRGVQEAPEPAEPSEPEPAPYSANEAAQSAPTPKETHRVFADGLAHG</sequence>
<evidence type="ECO:0000259" key="2">
    <source>
        <dbReference type="Pfam" id="PF18921"/>
    </source>
</evidence>
<proteinExistence type="predicted"/>
<dbReference type="InterPro" id="IPR044019">
    <property type="entry name" value="Cyanophycin_syn_N"/>
</dbReference>
<name>A0A402CSC3_9BACT</name>
<dbReference type="Proteomes" id="UP000287394">
    <property type="component" value="Chromosome"/>
</dbReference>
<feature type="region of interest" description="Disordered" evidence="1">
    <location>
        <begin position="166"/>
        <end position="214"/>
    </location>
</feature>
<accession>A0A402CSC3</accession>
<organism evidence="3 4">
    <name type="scientific">Capsulimonas corticalis</name>
    <dbReference type="NCBI Taxonomy" id="2219043"/>
    <lineage>
        <taxon>Bacteria</taxon>
        <taxon>Bacillati</taxon>
        <taxon>Armatimonadota</taxon>
        <taxon>Armatimonadia</taxon>
        <taxon>Capsulimonadales</taxon>
        <taxon>Capsulimonadaceae</taxon>
        <taxon>Capsulimonas</taxon>
    </lineage>
</organism>
<dbReference type="EMBL" id="AP025739">
    <property type="protein sequence ID" value="BDI31128.1"/>
    <property type="molecule type" value="Genomic_DNA"/>
</dbReference>
<keyword evidence="4" id="KW-1185">Reference proteome</keyword>
<evidence type="ECO:0000313" key="3">
    <source>
        <dbReference type="EMBL" id="BDI31128.1"/>
    </source>
</evidence>
<protein>
    <recommendedName>
        <fullName evidence="2">Cyanophycin synthase-like N-terminal domain-containing protein</fullName>
    </recommendedName>
</protein>
<feature type="domain" description="Cyanophycin synthase-like N-terminal" evidence="2">
    <location>
        <begin position="15"/>
        <end position="132"/>
    </location>
</feature>
<reference evidence="3 4" key="1">
    <citation type="journal article" date="2019" name="Int. J. Syst. Evol. Microbiol.">
        <title>Capsulimonas corticalis gen. nov., sp. nov., an aerobic capsulated bacterium, of a novel bacterial order, Capsulimonadales ord. nov., of the class Armatimonadia of the phylum Armatimonadetes.</title>
        <authorList>
            <person name="Li J."/>
            <person name="Kudo C."/>
            <person name="Tonouchi A."/>
        </authorList>
    </citation>
    <scope>NUCLEOTIDE SEQUENCE [LARGE SCALE GENOMIC DNA]</scope>
    <source>
        <strain evidence="3 4">AX-7</strain>
    </source>
</reference>
<gene>
    <name evidence="3" type="ORF">CCAX7_31790</name>
</gene>
<dbReference type="RefSeq" id="WP_119320305.1">
    <property type="nucleotide sequence ID" value="NZ_AP025739.1"/>
</dbReference>
<dbReference type="KEGG" id="ccot:CCAX7_31790"/>
<dbReference type="AlphaFoldDB" id="A0A402CSC3"/>